<dbReference type="InterPro" id="IPR036388">
    <property type="entry name" value="WH-like_DNA-bd_sf"/>
</dbReference>
<dbReference type="RefSeq" id="WP_049835903.1">
    <property type="nucleotide sequence ID" value="NZ_CP012160.1"/>
</dbReference>
<dbReference type="InterPro" id="IPR000847">
    <property type="entry name" value="LysR_HTH_N"/>
</dbReference>
<evidence type="ECO:0000256" key="4">
    <source>
        <dbReference type="ARBA" id="ARBA00023163"/>
    </source>
</evidence>
<gene>
    <name evidence="5" type="primary">gcvA_2</name>
    <name evidence="5" type="ORF">OSB_32320</name>
</gene>
<protein>
    <submittedName>
        <fullName evidence="5">Glycine cleavage system transcriptional activator</fullName>
    </submittedName>
</protein>
<organism evidence="5 6">
    <name type="scientific">Octadecabacter temperatus</name>
    <dbReference type="NCBI Taxonomy" id="1458307"/>
    <lineage>
        <taxon>Bacteria</taxon>
        <taxon>Pseudomonadati</taxon>
        <taxon>Pseudomonadota</taxon>
        <taxon>Alphaproteobacteria</taxon>
        <taxon>Rhodobacterales</taxon>
        <taxon>Roseobacteraceae</taxon>
        <taxon>Octadecabacter</taxon>
    </lineage>
</organism>
<dbReference type="Gene3D" id="1.10.10.10">
    <property type="entry name" value="Winged helix-like DNA-binding domain superfamily/Winged helix DNA-binding domain"/>
    <property type="match status" value="1"/>
</dbReference>
<evidence type="ECO:0000313" key="6">
    <source>
        <dbReference type="Proteomes" id="UP000067444"/>
    </source>
</evidence>
<proteinExistence type="inferred from homology"/>
<accession>A0A0K0Y9Y8</accession>
<keyword evidence="6" id="KW-1185">Reference proteome</keyword>
<evidence type="ECO:0000313" key="5">
    <source>
        <dbReference type="EMBL" id="AKS47745.1"/>
    </source>
</evidence>
<dbReference type="Proteomes" id="UP000067444">
    <property type="component" value="Chromosome"/>
</dbReference>
<evidence type="ECO:0000256" key="2">
    <source>
        <dbReference type="ARBA" id="ARBA00023015"/>
    </source>
</evidence>
<dbReference type="SUPFAM" id="SSF53850">
    <property type="entry name" value="Periplasmic binding protein-like II"/>
    <property type="match status" value="1"/>
</dbReference>
<dbReference type="PANTHER" id="PTHR30537">
    <property type="entry name" value="HTH-TYPE TRANSCRIPTIONAL REGULATOR"/>
    <property type="match status" value="1"/>
</dbReference>
<dbReference type="KEGG" id="otm:OSB_32320"/>
<sequence>MNWHDIPSLSALRAFEAAARHGSFSAAARDLNVTHAAIGQHVRALEDHFGQSLMKREGRGMTVTEIGRRLADQLSEAFGIIASASNVLLDNAKNRAIRIAVTPSFAANWLMPRIGAFWDQNPDIELELLPAGKLVDLRQDNVDVAIRYGKGGWTGAKVSKLMSAGHMAVAATSYMEGRKIECFDDLKGARWLMAKAQSEERYWVKTGGIDLDGENVTVFPTAQLTREAALAGLGVAIIPEPIADPHVKSGKLVVLCVEENSPAAYHVLTRPEIISPSRDVFVKWLKNEANT</sequence>
<dbReference type="Pfam" id="PF03466">
    <property type="entry name" value="LysR_substrate"/>
    <property type="match status" value="1"/>
</dbReference>
<dbReference type="GO" id="GO:0003700">
    <property type="term" value="F:DNA-binding transcription factor activity"/>
    <property type="evidence" value="ECO:0007669"/>
    <property type="project" value="InterPro"/>
</dbReference>
<dbReference type="Pfam" id="PF00126">
    <property type="entry name" value="HTH_1"/>
    <property type="match status" value="1"/>
</dbReference>
<dbReference type="PROSITE" id="PS50931">
    <property type="entry name" value="HTH_LYSR"/>
    <property type="match status" value="1"/>
</dbReference>
<dbReference type="InterPro" id="IPR036390">
    <property type="entry name" value="WH_DNA-bd_sf"/>
</dbReference>
<dbReference type="Gene3D" id="3.40.190.10">
    <property type="entry name" value="Periplasmic binding protein-like II"/>
    <property type="match status" value="2"/>
</dbReference>
<dbReference type="InterPro" id="IPR058163">
    <property type="entry name" value="LysR-type_TF_proteobact-type"/>
</dbReference>
<dbReference type="GO" id="GO:0043565">
    <property type="term" value="F:sequence-specific DNA binding"/>
    <property type="evidence" value="ECO:0007669"/>
    <property type="project" value="TreeGrafter"/>
</dbReference>
<dbReference type="STRING" id="1458307.OSB_32320"/>
<dbReference type="PANTHER" id="PTHR30537:SF79">
    <property type="entry name" value="TRANSCRIPTIONAL REGULATOR-RELATED"/>
    <property type="match status" value="1"/>
</dbReference>
<dbReference type="InterPro" id="IPR005119">
    <property type="entry name" value="LysR_subst-bd"/>
</dbReference>
<dbReference type="AlphaFoldDB" id="A0A0K0Y9Y8"/>
<comment type="similarity">
    <text evidence="1">Belongs to the LysR transcriptional regulatory family.</text>
</comment>
<reference evidence="5 6" key="1">
    <citation type="journal article" date="2015" name="Genome Announc.">
        <title>Closed Genome Sequence of Octadecabacter temperatus SB1, the First Mesophilic Species of the Genus Octadecabacter.</title>
        <authorList>
            <person name="Voget S."/>
            <person name="Billerbeck S."/>
            <person name="Simon M."/>
            <person name="Daniel R."/>
        </authorList>
    </citation>
    <scope>NUCLEOTIDE SEQUENCE [LARGE SCALE GENOMIC DNA]</scope>
    <source>
        <strain evidence="5 6">SB1</strain>
    </source>
</reference>
<dbReference type="SUPFAM" id="SSF46785">
    <property type="entry name" value="Winged helix' DNA-binding domain"/>
    <property type="match status" value="1"/>
</dbReference>
<dbReference type="GO" id="GO:0006351">
    <property type="term" value="P:DNA-templated transcription"/>
    <property type="evidence" value="ECO:0007669"/>
    <property type="project" value="TreeGrafter"/>
</dbReference>
<keyword evidence="4" id="KW-0804">Transcription</keyword>
<evidence type="ECO:0000256" key="1">
    <source>
        <dbReference type="ARBA" id="ARBA00009437"/>
    </source>
</evidence>
<keyword evidence="3" id="KW-0238">DNA-binding</keyword>
<dbReference type="OrthoDB" id="7328368at2"/>
<name>A0A0K0Y9Y8_9RHOB</name>
<dbReference type="PRINTS" id="PR00039">
    <property type="entry name" value="HTHLYSR"/>
</dbReference>
<keyword evidence="2" id="KW-0805">Transcription regulation</keyword>
<dbReference type="EMBL" id="CP012160">
    <property type="protein sequence ID" value="AKS47745.1"/>
    <property type="molecule type" value="Genomic_DNA"/>
</dbReference>
<dbReference type="PATRIC" id="fig|1458307.3.peg.3255"/>
<evidence type="ECO:0000256" key="3">
    <source>
        <dbReference type="ARBA" id="ARBA00023125"/>
    </source>
</evidence>